<protein>
    <submittedName>
        <fullName evidence="6">Site-specific integrase</fullName>
    </submittedName>
</protein>
<keyword evidence="2" id="KW-0238">DNA-binding</keyword>
<dbReference type="SUPFAM" id="SSF56349">
    <property type="entry name" value="DNA breaking-rejoining enzymes"/>
    <property type="match status" value="1"/>
</dbReference>
<dbReference type="PROSITE" id="PS51898">
    <property type="entry name" value="TYR_RECOMBINASE"/>
    <property type="match status" value="1"/>
</dbReference>
<name>A0ABT2RX42_9FIRM</name>
<accession>A0ABT2RX42</accession>
<dbReference type="InterPro" id="IPR050090">
    <property type="entry name" value="Tyrosine_recombinase_XerCD"/>
</dbReference>
<dbReference type="InterPro" id="IPR002104">
    <property type="entry name" value="Integrase_catalytic"/>
</dbReference>
<evidence type="ECO:0000256" key="1">
    <source>
        <dbReference type="ARBA" id="ARBA00008857"/>
    </source>
</evidence>
<dbReference type="Pfam" id="PF00589">
    <property type="entry name" value="Phage_integrase"/>
    <property type="match status" value="1"/>
</dbReference>
<feature type="region of interest" description="Disordered" evidence="4">
    <location>
        <begin position="369"/>
        <end position="393"/>
    </location>
</feature>
<dbReference type="Proteomes" id="UP001652461">
    <property type="component" value="Unassembled WGS sequence"/>
</dbReference>
<dbReference type="InterPro" id="IPR010998">
    <property type="entry name" value="Integrase_recombinase_N"/>
</dbReference>
<gene>
    <name evidence="6" type="ORF">OCV63_08325</name>
</gene>
<feature type="domain" description="Tyr recombinase" evidence="5">
    <location>
        <begin position="163"/>
        <end position="359"/>
    </location>
</feature>
<evidence type="ECO:0000313" key="7">
    <source>
        <dbReference type="Proteomes" id="UP001652461"/>
    </source>
</evidence>
<dbReference type="EMBL" id="JAOQKC010000009">
    <property type="protein sequence ID" value="MCU6696901.1"/>
    <property type="molecule type" value="Genomic_DNA"/>
</dbReference>
<dbReference type="CDD" id="cd01189">
    <property type="entry name" value="INT_ICEBs1_C_like"/>
    <property type="match status" value="1"/>
</dbReference>
<evidence type="ECO:0000256" key="4">
    <source>
        <dbReference type="SAM" id="MobiDB-lite"/>
    </source>
</evidence>
<sequence length="393" mass="44503">MRTGPNIYKRKDGRWEARVLLARKPGGKSRYKYLYASTYREVARAKTNYESALSASIKITPMSSLSFSEASKEWLEAFQKKWKPATYNKYVNCLKKYILPEWEAVAAAGITQECYDALIFHLEETLSGSSLRTINTVIIGCLKHSLKCVPILCKTPTENPKNTRLVTLSEQEAARLTEALCVRSDLSAVGILLTLHSGIRIGELCALRWEDICVEQQILHIRHTLQRIQVPHAAPKQPMTRLQLGLPKNKREREIPMHPAIFQQLQNLSRIYPPSTYLLSGTEKPVEPRTIANRFKRILKDTGIRDIHFHALRHTFATRCVESNINIPALSEMLGHSSIRITVDRYVHLSRKFKQEQIEAVSFTDIVSKNPPGNSGLVSEASSRQESRQGASG</sequence>
<evidence type="ECO:0000256" key="3">
    <source>
        <dbReference type="ARBA" id="ARBA00023172"/>
    </source>
</evidence>
<dbReference type="PANTHER" id="PTHR30349">
    <property type="entry name" value="PHAGE INTEGRASE-RELATED"/>
    <property type="match status" value="1"/>
</dbReference>
<proteinExistence type="inferred from homology"/>
<dbReference type="RefSeq" id="WP_158363382.1">
    <property type="nucleotide sequence ID" value="NZ_JAOQKC010000009.1"/>
</dbReference>
<keyword evidence="7" id="KW-1185">Reference proteome</keyword>
<reference evidence="6 7" key="1">
    <citation type="journal article" date="2021" name="ISME Commun">
        <title>Automated analysis of genomic sequences facilitates high-throughput and comprehensive description of bacteria.</title>
        <authorList>
            <person name="Hitch T.C.A."/>
        </authorList>
    </citation>
    <scope>NUCLEOTIDE SEQUENCE [LARGE SCALE GENOMIC DNA]</scope>
    <source>
        <strain evidence="6 7">Sanger_04</strain>
    </source>
</reference>
<dbReference type="InterPro" id="IPR013762">
    <property type="entry name" value="Integrase-like_cat_sf"/>
</dbReference>
<comment type="similarity">
    <text evidence="1">Belongs to the 'phage' integrase family.</text>
</comment>
<dbReference type="InterPro" id="IPR011010">
    <property type="entry name" value="DNA_brk_join_enz"/>
</dbReference>
<keyword evidence="3" id="KW-0233">DNA recombination</keyword>
<dbReference type="Gene3D" id="1.10.443.10">
    <property type="entry name" value="Intergrase catalytic core"/>
    <property type="match status" value="1"/>
</dbReference>
<dbReference type="PANTHER" id="PTHR30349:SF41">
    <property type="entry name" value="INTEGRASE_RECOMBINASE PROTEIN MJ0367-RELATED"/>
    <property type="match status" value="1"/>
</dbReference>
<organism evidence="6 7">
    <name type="scientific">Laedolimicola ammoniilytica</name>
    <dbReference type="NCBI Taxonomy" id="2981771"/>
    <lineage>
        <taxon>Bacteria</taxon>
        <taxon>Bacillati</taxon>
        <taxon>Bacillota</taxon>
        <taxon>Clostridia</taxon>
        <taxon>Lachnospirales</taxon>
        <taxon>Lachnospiraceae</taxon>
        <taxon>Laedolimicola</taxon>
    </lineage>
</organism>
<evidence type="ECO:0000259" key="5">
    <source>
        <dbReference type="PROSITE" id="PS51898"/>
    </source>
</evidence>
<evidence type="ECO:0000313" key="6">
    <source>
        <dbReference type="EMBL" id="MCU6696901.1"/>
    </source>
</evidence>
<evidence type="ECO:0000256" key="2">
    <source>
        <dbReference type="ARBA" id="ARBA00023125"/>
    </source>
</evidence>
<comment type="caution">
    <text evidence="6">The sequence shown here is derived from an EMBL/GenBank/DDBJ whole genome shotgun (WGS) entry which is preliminary data.</text>
</comment>
<dbReference type="Gene3D" id="1.10.150.130">
    <property type="match status" value="1"/>
</dbReference>